<dbReference type="Proteomes" id="UP000032408">
    <property type="component" value="Chromosome"/>
</dbReference>
<keyword evidence="2" id="KW-1185">Reference proteome</keyword>
<reference evidence="2" key="1">
    <citation type="submission" date="2015-03" db="EMBL/GenBank/DDBJ databases">
        <title>Characterization of two novel Thaumarchaeota isolated from the Northern Adriatic Sea.</title>
        <authorList>
            <person name="Bayer B."/>
            <person name="Vojvoda J."/>
            <person name="Offre P."/>
            <person name="Srivastava A."/>
            <person name="Elisabeth N."/>
            <person name="Garcia J.A.L."/>
            <person name="Schleper C."/>
            <person name="Herndl G.J."/>
        </authorList>
    </citation>
    <scope>NUCLEOTIDE SEQUENCE [LARGE SCALE GENOMIC DNA]</scope>
    <source>
        <strain evidence="2">NF5</strain>
    </source>
</reference>
<reference evidence="1 2" key="2">
    <citation type="journal article" date="2016" name="ISME J.">
        <title>Physiological and genomic characterization of two novel marine thaumarchaeal strains indicates niche differentiation.</title>
        <authorList>
            <person name="Bayer B."/>
            <person name="Vojvoda J."/>
            <person name="Offre P."/>
            <person name="Alves R.J."/>
            <person name="Elisabeth N.H."/>
            <person name="Garcia J.A."/>
            <person name="Volland J.M."/>
            <person name="Srivastava A."/>
            <person name="Schleper C."/>
            <person name="Herndl G.J."/>
        </authorList>
    </citation>
    <scope>NUCLEOTIDE SEQUENCE [LARGE SCALE GENOMIC DNA]</scope>
    <source>
        <strain evidence="1 2">NF5</strain>
    </source>
</reference>
<dbReference type="GeneID" id="24820485"/>
<sequence>MATVEDKKEIQTLLDIVINQIPSYTNMVNSEHWDVNLDDCIFGMVYHSFVAKATNYLNNKLTDTEQENNAESTFKMMSLISEVFNDRLADIKQEIVSSLNS</sequence>
<gene>
    <name evidence="1" type="ORF">NADRNF5_1290</name>
</gene>
<accession>A0A0D5C3J7</accession>
<protein>
    <submittedName>
        <fullName evidence="1">Uncharacterized protein</fullName>
    </submittedName>
</protein>
<proteinExistence type="predicted"/>
<dbReference type="KEGG" id="nin:NADRNF5_1290"/>
<evidence type="ECO:0000313" key="1">
    <source>
        <dbReference type="EMBL" id="AJW70977.1"/>
    </source>
</evidence>
<dbReference type="OrthoDB" id="1315at2157"/>
<dbReference type="AlphaFoldDB" id="A0A0D5C3J7"/>
<dbReference type="HOGENOM" id="CLU_2284917_0_0_2"/>
<dbReference type="RefSeq" id="WP_048116235.1">
    <property type="nucleotide sequence ID" value="NZ_CP011070.1"/>
</dbReference>
<evidence type="ECO:0000313" key="2">
    <source>
        <dbReference type="Proteomes" id="UP000032408"/>
    </source>
</evidence>
<name>A0A0D5C3J7_9ARCH</name>
<dbReference type="EMBL" id="CP011070">
    <property type="protein sequence ID" value="AJW70977.1"/>
    <property type="molecule type" value="Genomic_DNA"/>
</dbReference>
<organism evidence="1 2">
    <name type="scientific">Nitrosopumilus adriaticus</name>
    <dbReference type="NCBI Taxonomy" id="1580092"/>
    <lineage>
        <taxon>Archaea</taxon>
        <taxon>Nitrososphaerota</taxon>
        <taxon>Nitrososphaeria</taxon>
        <taxon>Nitrosopumilales</taxon>
        <taxon>Nitrosopumilaceae</taxon>
        <taxon>Nitrosopumilus</taxon>
    </lineage>
</organism>